<dbReference type="EMBL" id="BEGY01000112">
    <property type="protein sequence ID" value="GAX83962.1"/>
    <property type="molecule type" value="Genomic_DNA"/>
</dbReference>
<evidence type="ECO:0000313" key="2">
    <source>
        <dbReference type="Proteomes" id="UP000232323"/>
    </source>
</evidence>
<reference evidence="1 2" key="1">
    <citation type="submission" date="2017-08" db="EMBL/GenBank/DDBJ databases">
        <title>Acidophilic green algal genome provides insights into adaptation to an acidic environment.</title>
        <authorList>
            <person name="Hirooka S."/>
            <person name="Hirose Y."/>
            <person name="Kanesaki Y."/>
            <person name="Higuchi S."/>
            <person name="Fujiwara T."/>
            <person name="Onuma R."/>
            <person name="Era A."/>
            <person name="Ohbayashi R."/>
            <person name="Uzuka A."/>
            <person name="Nozaki H."/>
            <person name="Yoshikawa H."/>
            <person name="Miyagishima S.Y."/>
        </authorList>
    </citation>
    <scope>NUCLEOTIDE SEQUENCE [LARGE SCALE GENOMIC DNA]</scope>
    <source>
        <strain evidence="1 2">NIES-2499</strain>
    </source>
</reference>
<dbReference type="AlphaFoldDB" id="A0A250XM42"/>
<dbReference type="Proteomes" id="UP000232323">
    <property type="component" value="Unassembled WGS sequence"/>
</dbReference>
<evidence type="ECO:0000313" key="1">
    <source>
        <dbReference type="EMBL" id="GAX83962.1"/>
    </source>
</evidence>
<accession>A0A250XM42</accession>
<organism evidence="1 2">
    <name type="scientific">Chlamydomonas eustigma</name>
    <dbReference type="NCBI Taxonomy" id="1157962"/>
    <lineage>
        <taxon>Eukaryota</taxon>
        <taxon>Viridiplantae</taxon>
        <taxon>Chlorophyta</taxon>
        <taxon>core chlorophytes</taxon>
        <taxon>Chlorophyceae</taxon>
        <taxon>CS clade</taxon>
        <taxon>Chlamydomonadales</taxon>
        <taxon>Chlamydomonadaceae</taxon>
        <taxon>Chlamydomonas</taxon>
    </lineage>
</organism>
<sequence>MDQTFTEERKDISRAWTLIIGSPYLYKKPIVLPNGAYKWGTKNKTFEVESNSPSWSQLIYFYHNGFEAVVRYIWPQAQQPVPHVTEGAPLVPALVPQRTWSHVSMDLITDVCLSQHLNANPKTASSPLWTYSAS</sequence>
<gene>
    <name evidence="1" type="ORF">CEUSTIGMA_g11386.t1</name>
</gene>
<proteinExistence type="predicted"/>
<name>A0A250XM42_9CHLO</name>
<keyword evidence="2" id="KW-1185">Reference proteome</keyword>
<comment type="caution">
    <text evidence="1">The sequence shown here is derived from an EMBL/GenBank/DDBJ whole genome shotgun (WGS) entry which is preliminary data.</text>
</comment>
<protein>
    <submittedName>
        <fullName evidence="1">Uncharacterized protein</fullName>
    </submittedName>
</protein>